<comment type="similarity">
    <text evidence="1 6">Belongs to the thioredoxin family.</text>
</comment>
<dbReference type="GO" id="GO:0045454">
    <property type="term" value="P:cell redox homeostasis"/>
    <property type="evidence" value="ECO:0007669"/>
    <property type="project" value="TreeGrafter"/>
</dbReference>
<feature type="active site" description="Nucleophile" evidence="7">
    <location>
        <position position="32"/>
    </location>
</feature>
<evidence type="ECO:0000256" key="2">
    <source>
        <dbReference type="ARBA" id="ARBA00022448"/>
    </source>
</evidence>
<keyword evidence="3" id="KW-0249">Electron transport</keyword>
<evidence type="ECO:0000256" key="3">
    <source>
        <dbReference type="ARBA" id="ARBA00022982"/>
    </source>
</evidence>
<dbReference type="PANTHER" id="PTHR45663">
    <property type="entry name" value="GEO12009P1"/>
    <property type="match status" value="1"/>
</dbReference>
<dbReference type="PIRSF" id="PIRSF000077">
    <property type="entry name" value="Thioredoxin"/>
    <property type="match status" value="1"/>
</dbReference>
<dbReference type="GO" id="GO:0015035">
    <property type="term" value="F:protein-disulfide reductase activity"/>
    <property type="evidence" value="ECO:0007669"/>
    <property type="project" value="InterPro"/>
</dbReference>
<organism evidence="10">
    <name type="scientific">uncultured Desulfovibrio sp</name>
    <dbReference type="NCBI Taxonomy" id="167968"/>
    <lineage>
        <taxon>Bacteria</taxon>
        <taxon>Pseudomonadati</taxon>
        <taxon>Thermodesulfobacteriota</taxon>
        <taxon>Desulfovibrionia</taxon>
        <taxon>Desulfovibrionales</taxon>
        <taxon>Desulfovibrionaceae</taxon>
        <taxon>Desulfovibrio</taxon>
        <taxon>environmental samples</taxon>
    </lineage>
</organism>
<dbReference type="RefSeq" id="WP_179980193.1">
    <property type="nucleotide sequence ID" value="NZ_LT608333.1"/>
</dbReference>
<evidence type="ECO:0000256" key="8">
    <source>
        <dbReference type="PIRSR" id="PIRSR000077-4"/>
    </source>
</evidence>
<gene>
    <name evidence="10" type="primary">trxA</name>
    <name evidence="10" type="ORF">KL86DES1_20597</name>
</gene>
<keyword evidence="4 8" id="KW-1015">Disulfide bond</keyword>
<feature type="domain" description="Thioredoxin" evidence="9">
    <location>
        <begin position="1"/>
        <end position="105"/>
    </location>
</feature>
<feature type="active site" description="Nucleophile" evidence="7">
    <location>
        <position position="29"/>
    </location>
</feature>
<dbReference type="CDD" id="cd02947">
    <property type="entry name" value="TRX_family"/>
    <property type="match status" value="1"/>
</dbReference>
<dbReference type="EMBL" id="FMJC01000002">
    <property type="protein sequence ID" value="SCM72416.1"/>
    <property type="molecule type" value="Genomic_DNA"/>
</dbReference>
<evidence type="ECO:0000259" key="9">
    <source>
        <dbReference type="PROSITE" id="PS51352"/>
    </source>
</evidence>
<proteinExistence type="inferred from homology"/>
<dbReference type="InterPro" id="IPR013766">
    <property type="entry name" value="Thioredoxin_domain"/>
</dbReference>
<feature type="site" description="Contributes to redox potential value" evidence="7">
    <location>
        <position position="30"/>
    </location>
</feature>
<sequence>MIIVDKDNYEAEVLQSATPCVVDLWGPQCGPCLALMPEVVKLSESYEGKVKFCKLNVAENRRLVISLRVMAVPTILFYKGGECVSRISGDAVSIEAIKAETDKLA</sequence>
<accession>A0A212L4H4</accession>
<dbReference type="PANTHER" id="PTHR45663:SF11">
    <property type="entry name" value="GEO12009P1"/>
    <property type="match status" value="1"/>
</dbReference>
<evidence type="ECO:0000256" key="1">
    <source>
        <dbReference type="ARBA" id="ARBA00008987"/>
    </source>
</evidence>
<feature type="site" description="Contributes to redox potential value" evidence="7">
    <location>
        <position position="31"/>
    </location>
</feature>
<dbReference type="PROSITE" id="PS51352">
    <property type="entry name" value="THIOREDOXIN_2"/>
    <property type="match status" value="1"/>
</dbReference>
<protein>
    <recommendedName>
        <fullName evidence="6">Thioredoxin</fullName>
    </recommendedName>
</protein>
<keyword evidence="5 8" id="KW-0676">Redox-active center</keyword>
<dbReference type="InterPro" id="IPR036249">
    <property type="entry name" value="Thioredoxin-like_sf"/>
</dbReference>
<name>A0A212L4H4_9BACT</name>
<keyword evidence="2" id="KW-0813">Transport</keyword>
<dbReference type="GO" id="GO:0005829">
    <property type="term" value="C:cytosol"/>
    <property type="evidence" value="ECO:0007669"/>
    <property type="project" value="TreeGrafter"/>
</dbReference>
<evidence type="ECO:0000313" key="10">
    <source>
        <dbReference type="EMBL" id="SCM72416.1"/>
    </source>
</evidence>
<feature type="disulfide bond" description="Redox-active" evidence="8">
    <location>
        <begin position="29"/>
        <end position="32"/>
    </location>
</feature>
<evidence type="ECO:0000256" key="7">
    <source>
        <dbReference type="PIRSR" id="PIRSR000077-1"/>
    </source>
</evidence>
<dbReference type="AlphaFoldDB" id="A0A212L4H4"/>
<evidence type="ECO:0000256" key="5">
    <source>
        <dbReference type="ARBA" id="ARBA00023284"/>
    </source>
</evidence>
<reference evidence="10" key="1">
    <citation type="submission" date="2016-08" db="EMBL/GenBank/DDBJ databases">
        <authorList>
            <person name="Seilhamer J.J."/>
        </authorList>
    </citation>
    <scope>NUCLEOTIDE SEQUENCE</scope>
    <source>
        <strain evidence="10">86-1</strain>
    </source>
</reference>
<evidence type="ECO:0000256" key="6">
    <source>
        <dbReference type="PIRNR" id="PIRNR000077"/>
    </source>
</evidence>
<dbReference type="SUPFAM" id="SSF52833">
    <property type="entry name" value="Thioredoxin-like"/>
    <property type="match status" value="1"/>
</dbReference>
<dbReference type="InterPro" id="IPR005746">
    <property type="entry name" value="Thioredoxin"/>
</dbReference>
<dbReference type="Pfam" id="PF00085">
    <property type="entry name" value="Thioredoxin"/>
    <property type="match status" value="1"/>
</dbReference>
<feature type="site" description="Deprotonates C-terminal active site Cys" evidence="7">
    <location>
        <position position="23"/>
    </location>
</feature>
<evidence type="ECO:0000256" key="4">
    <source>
        <dbReference type="ARBA" id="ARBA00023157"/>
    </source>
</evidence>
<dbReference type="Gene3D" id="3.40.30.10">
    <property type="entry name" value="Glutaredoxin"/>
    <property type="match status" value="1"/>
</dbReference>